<accession>X0Y1S5</accession>
<gene>
    <name evidence="1" type="ORF">S01H1_66465</name>
</gene>
<dbReference type="EMBL" id="BARS01043949">
    <property type="protein sequence ID" value="GAG30851.1"/>
    <property type="molecule type" value="Genomic_DNA"/>
</dbReference>
<proteinExistence type="predicted"/>
<sequence length="180" mass="19805">MPESLTINKGVSEGINRLLRSLIEEEKIAAAFLPVKINDEGLAYSLIADPELLETAVPFHPWMPQNGGKQLSRLTLLHPSPKPVAVVLRPCELRAFVELIKREQAARDNLILISSTCGGVYPIDTLIDGGTEDRLSAYWKSLESAEIPPDARDACRTCRHFVPYTADLTVSLIGNADLDQ</sequence>
<reference evidence="1" key="1">
    <citation type="journal article" date="2014" name="Front. Microbiol.">
        <title>High frequency of phylogenetically diverse reductive dehalogenase-homologous genes in deep subseafloor sedimentary metagenomes.</title>
        <authorList>
            <person name="Kawai M."/>
            <person name="Futagami T."/>
            <person name="Toyoda A."/>
            <person name="Takaki Y."/>
            <person name="Nishi S."/>
            <person name="Hori S."/>
            <person name="Arai W."/>
            <person name="Tsubouchi T."/>
            <person name="Morono Y."/>
            <person name="Uchiyama I."/>
            <person name="Ito T."/>
            <person name="Fujiyama A."/>
            <person name="Inagaki F."/>
            <person name="Takami H."/>
        </authorList>
    </citation>
    <scope>NUCLEOTIDE SEQUENCE</scope>
    <source>
        <strain evidence="1">Expedition CK06-06</strain>
    </source>
</reference>
<evidence type="ECO:0000313" key="1">
    <source>
        <dbReference type="EMBL" id="GAG30851.1"/>
    </source>
</evidence>
<evidence type="ECO:0008006" key="2">
    <source>
        <dbReference type="Google" id="ProtNLM"/>
    </source>
</evidence>
<organism evidence="1">
    <name type="scientific">marine sediment metagenome</name>
    <dbReference type="NCBI Taxonomy" id="412755"/>
    <lineage>
        <taxon>unclassified sequences</taxon>
        <taxon>metagenomes</taxon>
        <taxon>ecological metagenomes</taxon>
    </lineage>
</organism>
<comment type="caution">
    <text evidence="1">The sequence shown here is derived from an EMBL/GenBank/DDBJ whole genome shotgun (WGS) entry which is preliminary data.</text>
</comment>
<feature type="non-terminal residue" evidence="1">
    <location>
        <position position="180"/>
    </location>
</feature>
<protein>
    <recommendedName>
        <fullName evidence="2">Coenzyme F420 hydrogenase/dehydrogenase beta subunit C-terminal domain-containing protein</fullName>
    </recommendedName>
</protein>
<name>X0Y1S5_9ZZZZ</name>
<dbReference type="AlphaFoldDB" id="X0Y1S5"/>